<dbReference type="EMBL" id="CAFBMX010000003">
    <property type="protein sequence ID" value="CAB4923576.1"/>
    <property type="molecule type" value="Genomic_DNA"/>
</dbReference>
<organism evidence="1">
    <name type="scientific">freshwater metagenome</name>
    <dbReference type="NCBI Taxonomy" id="449393"/>
    <lineage>
        <taxon>unclassified sequences</taxon>
        <taxon>metagenomes</taxon>
        <taxon>ecological metagenomes</taxon>
    </lineage>
</organism>
<protein>
    <submittedName>
        <fullName evidence="1">Unannotated protein</fullName>
    </submittedName>
</protein>
<sequence length="470" mass="50889">MRTLPVVVGLVLALGAPSVAVAAPSVTLDPALRPAFSAGQRDYVTRCAAGSVQVTATGTADLPISIDGRPPRSGAQTVSVPLRAGQRFSFTVGRRSYDVRCLPEELVDLHVRGLLPRSMPLVLLSVNRLLAPGTPGWAVIIDRRGVPIWWRKGSPLVAAAEFVGHNRIGVWDGALADADVGRGTLQIERPDGSRVRSWSDVDAHEAHLAADGSLWVITAAERRGVDLRSYAGPASASTFDGVVEQRSPSGRVLWAWNAAEHTDILDSGRWLAPIIALQARDRRLDLQHLNSIDTDGHGTVLVSACHQDAVYGVRRRDGAILWKLGGTPTARSLRIVGDRLTPTLGGQHDARFQADGTITVFDNGTSLDRPSRVTRWRIDARRRTARLVEAIVEPHARSNLPGGGTRRDSAGNWLVAWSTGARIRAYDRRHRTIFKLDYAQPAISYRAVPAASGQMSRAALIAGMDRRSPR</sequence>
<dbReference type="PANTHER" id="PTHR35340">
    <property type="entry name" value="PQQ ENZYME REPEAT PROTEIN-RELATED"/>
    <property type="match status" value="1"/>
</dbReference>
<evidence type="ECO:0000313" key="1">
    <source>
        <dbReference type="EMBL" id="CAB4923576.1"/>
    </source>
</evidence>
<accession>A0A6J7HWP2</accession>
<name>A0A6J7HWP2_9ZZZZ</name>
<dbReference type="SUPFAM" id="SSF50998">
    <property type="entry name" value="Quinoprotein alcohol dehydrogenase-like"/>
    <property type="match status" value="1"/>
</dbReference>
<dbReference type="AlphaFoldDB" id="A0A6J7HWP2"/>
<dbReference type="PANTHER" id="PTHR35340:SF5">
    <property type="entry name" value="ASST-DOMAIN-CONTAINING PROTEIN"/>
    <property type="match status" value="1"/>
</dbReference>
<proteinExistence type="predicted"/>
<gene>
    <name evidence="1" type="ORF">UFOPK3674_00699</name>
</gene>
<dbReference type="InterPro" id="IPR053143">
    <property type="entry name" value="Arylsulfate_ST"/>
</dbReference>
<dbReference type="Pfam" id="PF14269">
    <property type="entry name" value="Arylsulfotran_2"/>
    <property type="match status" value="1"/>
</dbReference>
<dbReference type="InterPro" id="IPR039535">
    <property type="entry name" value="ASST-like"/>
</dbReference>
<dbReference type="InterPro" id="IPR011047">
    <property type="entry name" value="Quinoprotein_ADH-like_sf"/>
</dbReference>
<reference evidence="1" key="1">
    <citation type="submission" date="2020-05" db="EMBL/GenBank/DDBJ databases">
        <authorList>
            <person name="Chiriac C."/>
            <person name="Salcher M."/>
            <person name="Ghai R."/>
            <person name="Kavagutti S V."/>
        </authorList>
    </citation>
    <scope>NUCLEOTIDE SEQUENCE</scope>
</reference>